<dbReference type="Pfam" id="PF19773">
    <property type="entry name" value="DUF6259"/>
    <property type="match status" value="1"/>
</dbReference>
<feature type="chain" id="PRO_5021474363" evidence="1">
    <location>
        <begin position="22"/>
        <end position="678"/>
    </location>
</feature>
<accession>A0A4Y1X0J6</accession>
<sequence length="678" mass="76161">MIQKIRMLSAGLLLLAAQTFAQGTTRATRSGDNYTLSNGAVEAVFSGQGRFDIEKLTLNGKSVLGAGANLAPWILYYKGPQGENPCLMPEHAAYDGAAIRDDDDGKTLVFTWQLTLDYSTERYPVRMYVSLPDGSELLRWNIEADLPEGWMVTDLEFPRIAIDRPAGGKVLTTEGWGVEKPLDIATFEARYPSHASSMQFIVVHNPEGAFYYGTEDRRGCGKTYSAQCTRDEVIFSDAIPASAGWIDEGTFRLPWESVAGFAPKGWEDAVVRWYRPFTYTTEWGGKTLASRDIPQWCYDADAWIRARHVADDTLDAVRRAAALFGKGLGIHWYYWHNHPYDTHYPDYFPAQPRFAEMIRTAQSLGAHVTPYINGRLWDPSADSYKPDRGCDASCRKPDGTLYTEIYPTSKVLNTVTCPSTDIWHGKIIGLVDRLQRELGVDGIYIDQIAAAAPEPCWNENHPHPVGGGDFWYDGYRRLIGKIRDGHLQEGRILTSEENSECYIDLFDMLLVVNTPHNAENCTIRPVFPMVYSDRVITSGFTYTPLSTDLMTNGDFRYEMTKALLWGSQPGWVDPRYLMSKEAEREARFLKTLMDFRRGLHDVLYGGRFLRELTPAGDNPTMHAPGFGDDAAVLASEWQAPDGRRVYLVINRDDKAHKVSLPGAGTFRINGLSGKRIDL</sequence>
<dbReference type="AlphaFoldDB" id="A0A4Y1X0J6"/>
<keyword evidence="4" id="KW-1185">Reference proteome</keyword>
<gene>
    <name evidence="3" type="ORF">A5CPEGH6_12030</name>
</gene>
<evidence type="ECO:0000313" key="4">
    <source>
        <dbReference type="Proteomes" id="UP000319374"/>
    </source>
</evidence>
<dbReference type="Proteomes" id="UP000319374">
    <property type="component" value="Chromosome"/>
</dbReference>
<proteinExistence type="predicted"/>
<evidence type="ECO:0000313" key="3">
    <source>
        <dbReference type="EMBL" id="BBL06565.1"/>
    </source>
</evidence>
<dbReference type="Gene3D" id="3.20.20.80">
    <property type="entry name" value="Glycosidases"/>
    <property type="match status" value="1"/>
</dbReference>
<evidence type="ECO:0000256" key="1">
    <source>
        <dbReference type="SAM" id="SignalP"/>
    </source>
</evidence>
<dbReference type="EMBL" id="AP019736">
    <property type="protein sequence ID" value="BBL06565.1"/>
    <property type="molecule type" value="Genomic_DNA"/>
</dbReference>
<dbReference type="KEGG" id="ada:A5CPEGH6_12030"/>
<dbReference type="GO" id="GO:0016787">
    <property type="term" value="F:hydrolase activity"/>
    <property type="evidence" value="ECO:0007669"/>
    <property type="project" value="UniProtKB-KW"/>
</dbReference>
<dbReference type="RefSeq" id="WP_179954829.1">
    <property type="nucleotide sequence ID" value="NZ_AP019736.1"/>
</dbReference>
<dbReference type="InterPro" id="IPR046226">
    <property type="entry name" value="DUF6259"/>
</dbReference>
<reference evidence="4" key="1">
    <citation type="submission" date="2019-06" db="EMBL/GenBank/DDBJ databases">
        <title>Alistipes onderdonkii subsp. vulgaris subsp. nov., Alistipes dispar sp. nov. and Alistipes communis sp. nov., isolated from human faeces, and creation of Alistipes onderdonkii subsp. onderdonkii subsp. nov.</title>
        <authorList>
            <person name="Sakamoto M."/>
            <person name="Ikeyama N."/>
            <person name="Ogata Y."/>
            <person name="Suda W."/>
            <person name="Iino T."/>
            <person name="Hattori M."/>
            <person name="Ohkuma M."/>
        </authorList>
    </citation>
    <scope>NUCLEOTIDE SEQUENCE [LARGE SCALE GENOMIC DNA]</scope>
    <source>
        <strain evidence="4">5CPEGH6</strain>
    </source>
</reference>
<dbReference type="InterPro" id="IPR017853">
    <property type="entry name" value="GH"/>
</dbReference>
<feature type="signal peptide" evidence="1">
    <location>
        <begin position="1"/>
        <end position="21"/>
    </location>
</feature>
<protein>
    <submittedName>
        <fullName evidence="3">Putative glycoside hydrolase</fullName>
    </submittedName>
</protein>
<evidence type="ECO:0000259" key="2">
    <source>
        <dbReference type="Pfam" id="PF19773"/>
    </source>
</evidence>
<keyword evidence="1" id="KW-0732">Signal</keyword>
<name>A0A4Y1X0J6_9BACT</name>
<organism evidence="3 4">
    <name type="scientific">Alistipes dispar</name>
    <dbReference type="NCBI Taxonomy" id="2585119"/>
    <lineage>
        <taxon>Bacteria</taxon>
        <taxon>Pseudomonadati</taxon>
        <taxon>Bacteroidota</taxon>
        <taxon>Bacteroidia</taxon>
        <taxon>Bacteroidales</taxon>
        <taxon>Rikenellaceae</taxon>
        <taxon>Alistipes</taxon>
    </lineage>
</organism>
<dbReference type="SUPFAM" id="SSF51445">
    <property type="entry name" value="(Trans)glycosidases"/>
    <property type="match status" value="1"/>
</dbReference>
<dbReference type="GeneID" id="98673179"/>
<keyword evidence="3" id="KW-0378">Hydrolase</keyword>
<feature type="domain" description="DUF6259" evidence="2">
    <location>
        <begin position="251"/>
        <end position="542"/>
    </location>
</feature>